<organism evidence="2 3">
    <name type="scientific">Hirundo rustica rustica</name>
    <dbReference type="NCBI Taxonomy" id="333673"/>
    <lineage>
        <taxon>Eukaryota</taxon>
        <taxon>Metazoa</taxon>
        <taxon>Chordata</taxon>
        <taxon>Craniata</taxon>
        <taxon>Vertebrata</taxon>
        <taxon>Euteleostomi</taxon>
        <taxon>Archelosauria</taxon>
        <taxon>Archosauria</taxon>
        <taxon>Dinosauria</taxon>
        <taxon>Saurischia</taxon>
        <taxon>Theropoda</taxon>
        <taxon>Coelurosauria</taxon>
        <taxon>Aves</taxon>
        <taxon>Neognathae</taxon>
        <taxon>Neoaves</taxon>
        <taxon>Telluraves</taxon>
        <taxon>Australaves</taxon>
        <taxon>Passeriformes</taxon>
        <taxon>Sylvioidea</taxon>
        <taxon>Hirundinidae</taxon>
        <taxon>Hirundo</taxon>
    </lineage>
</organism>
<reference evidence="2 3" key="1">
    <citation type="submission" date="2018-07" db="EMBL/GenBank/DDBJ databases">
        <title>A high quality draft genome assembly of the barn swallow (H. rustica rustica).</title>
        <authorList>
            <person name="Formenti G."/>
            <person name="Chiara M."/>
            <person name="Poveda L."/>
            <person name="Francoijs K.-J."/>
            <person name="Bonisoli-Alquati A."/>
            <person name="Canova L."/>
            <person name="Gianfranceschi L."/>
            <person name="Horner D.S."/>
            <person name="Saino N."/>
        </authorList>
    </citation>
    <scope>NUCLEOTIDE SEQUENCE [LARGE SCALE GENOMIC DNA]</scope>
    <source>
        <strain evidence="2">Chelidonia</strain>
        <tissue evidence="2">Blood</tissue>
    </source>
</reference>
<dbReference type="AlphaFoldDB" id="A0A3M0KW19"/>
<comment type="caution">
    <text evidence="2">The sequence shown here is derived from an EMBL/GenBank/DDBJ whole genome shotgun (WGS) entry which is preliminary data.</text>
</comment>
<dbReference type="OrthoDB" id="10255048at2759"/>
<evidence type="ECO:0000313" key="3">
    <source>
        <dbReference type="Proteomes" id="UP000269221"/>
    </source>
</evidence>
<evidence type="ECO:0000256" key="1">
    <source>
        <dbReference type="SAM" id="MobiDB-lite"/>
    </source>
</evidence>
<keyword evidence="3" id="KW-1185">Reference proteome</keyword>
<protein>
    <submittedName>
        <fullName evidence="2">Uncharacterized protein</fullName>
    </submittedName>
</protein>
<dbReference type="EMBL" id="QRBI01000108">
    <property type="protein sequence ID" value="RMC11307.1"/>
    <property type="molecule type" value="Genomic_DNA"/>
</dbReference>
<name>A0A3M0KW19_HIRRU</name>
<sequence length="99" mass="10623">MGNENSSAENENLLKSFIVRLLRTTQQKAALAKTVLTENCKNTPQDSELGQPPGNDHSLKWSPQKKSREKSGGQDISDPLAAAVPLAESLSPSIPGPTR</sequence>
<evidence type="ECO:0000313" key="2">
    <source>
        <dbReference type="EMBL" id="RMC11307.1"/>
    </source>
</evidence>
<gene>
    <name evidence="2" type="ORF">DUI87_11426</name>
</gene>
<proteinExistence type="predicted"/>
<accession>A0A3M0KW19</accession>
<dbReference type="Proteomes" id="UP000269221">
    <property type="component" value="Unassembled WGS sequence"/>
</dbReference>
<dbReference type="STRING" id="333673.A0A3M0KW19"/>
<feature type="region of interest" description="Disordered" evidence="1">
    <location>
        <begin position="40"/>
        <end position="99"/>
    </location>
</feature>